<feature type="compositionally biased region" description="Low complexity" evidence="1">
    <location>
        <begin position="133"/>
        <end position="149"/>
    </location>
</feature>
<evidence type="ECO:0000256" key="1">
    <source>
        <dbReference type="SAM" id="MobiDB-lite"/>
    </source>
</evidence>
<protein>
    <submittedName>
        <fullName evidence="2">Uncharacterized protein</fullName>
    </submittedName>
</protein>
<dbReference type="AlphaFoldDB" id="A0A9W5AL60"/>
<gene>
    <name evidence="2" type="ORF">ERS739223_00003</name>
</gene>
<evidence type="ECO:0000313" key="3">
    <source>
        <dbReference type="Proteomes" id="UP000052245"/>
    </source>
</evidence>
<organism evidence="2 3">
    <name type="scientific">Campylobacter hyointestinalis subsp. hyointestinalis</name>
    <dbReference type="NCBI Taxonomy" id="91352"/>
    <lineage>
        <taxon>Bacteria</taxon>
        <taxon>Pseudomonadati</taxon>
        <taxon>Campylobacterota</taxon>
        <taxon>Epsilonproteobacteria</taxon>
        <taxon>Campylobacterales</taxon>
        <taxon>Campylobacteraceae</taxon>
        <taxon>Campylobacter</taxon>
    </lineage>
</organism>
<accession>A0A9W5AL60</accession>
<feature type="compositionally biased region" description="Basic and acidic residues" evidence="1">
    <location>
        <begin position="150"/>
        <end position="169"/>
    </location>
</feature>
<comment type="caution">
    <text evidence="2">The sequence shown here is derived from an EMBL/GenBank/DDBJ whole genome shotgun (WGS) entry which is preliminary data.</text>
</comment>
<evidence type="ECO:0000313" key="2">
    <source>
        <dbReference type="EMBL" id="CUU67857.1"/>
    </source>
</evidence>
<sequence length="304" mass="35108">MSIITKTLKSNGYFAINKHLMKTLGLNKAIILSMFIDKADYYENQMFFYTIEDISEALGDGLSEREIRATIKGLIDENLIIDKGMIGIPAKRFFMINEIKISELFDRARDGENKSPSSCKNDRARDSKNDRANIINPHITNPNNINPNNTKEKNVKKENPQGLETKNESEQNEAFKNLNLEAFSKWVKYCKQKGFKIVGIQFDELKKYLCKFDKERQEQIISYSIANGYKGLFEPKIEQNNQSTKSQMSDEELDKFFAMQKNDDPVLSNNWLSKGLPQEVKSFNQHLDSDAIPEDFKRKFLIGE</sequence>
<reference evidence="2 3" key="1">
    <citation type="submission" date="2015-11" db="EMBL/GenBank/DDBJ databases">
        <authorList>
            <consortium name="Pathogen Informatics"/>
        </authorList>
    </citation>
    <scope>NUCLEOTIDE SEQUENCE [LARGE SCALE GENOMIC DNA]</scope>
    <source>
        <strain evidence="2 3">007A-0283</strain>
    </source>
</reference>
<name>A0A9W5AL60_CAMHY</name>
<dbReference type="EMBL" id="FAVC01000001">
    <property type="protein sequence ID" value="CUU67857.1"/>
    <property type="molecule type" value="Genomic_DNA"/>
</dbReference>
<feature type="region of interest" description="Disordered" evidence="1">
    <location>
        <begin position="110"/>
        <end position="171"/>
    </location>
</feature>
<feature type="compositionally biased region" description="Basic and acidic residues" evidence="1">
    <location>
        <begin position="120"/>
        <end position="131"/>
    </location>
</feature>
<dbReference type="RefSeq" id="WP_059442919.1">
    <property type="nucleotide sequence ID" value="NZ_FAVC01000001.1"/>
</dbReference>
<dbReference type="Proteomes" id="UP000052245">
    <property type="component" value="Unassembled WGS sequence"/>
</dbReference>
<proteinExistence type="predicted"/>